<protein>
    <recommendedName>
        <fullName evidence="4">Secreted protein</fullName>
    </recommendedName>
</protein>
<feature type="signal peptide" evidence="1">
    <location>
        <begin position="1"/>
        <end position="21"/>
    </location>
</feature>
<evidence type="ECO:0000313" key="2">
    <source>
        <dbReference type="EMBL" id="KAG6122815.1"/>
    </source>
</evidence>
<dbReference type="AlphaFoldDB" id="A0A9P7U1J9"/>
<keyword evidence="1" id="KW-0732">Signal</keyword>
<comment type="caution">
    <text evidence="2">The sequence shown here is derived from an EMBL/GenBank/DDBJ whole genome shotgun (WGS) entry which is preliminary data.</text>
</comment>
<accession>A0A9P7U1J9</accession>
<dbReference type="EMBL" id="SRQM01000014">
    <property type="protein sequence ID" value="KAG6122815.1"/>
    <property type="molecule type" value="Genomic_DNA"/>
</dbReference>
<dbReference type="Proteomes" id="UP000732380">
    <property type="component" value="Unassembled WGS sequence"/>
</dbReference>
<name>A0A9P7U1J9_9HYPO</name>
<evidence type="ECO:0000256" key="1">
    <source>
        <dbReference type="SAM" id="SignalP"/>
    </source>
</evidence>
<keyword evidence="3" id="KW-1185">Reference proteome</keyword>
<organism evidence="2 3">
    <name type="scientific">Claviceps humidiphila</name>
    <dbReference type="NCBI Taxonomy" id="1294629"/>
    <lineage>
        <taxon>Eukaryota</taxon>
        <taxon>Fungi</taxon>
        <taxon>Dikarya</taxon>
        <taxon>Ascomycota</taxon>
        <taxon>Pezizomycotina</taxon>
        <taxon>Sordariomycetes</taxon>
        <taxon>Hypocreomycetidae</taxon>
        <taxon>Hypocreales</taxon>
        <taxon>Clavicipitaceae</taxon>
        <taxon>Claviceps</taxon>
    </lineage>
</organism>
<reference evidence="2 3" key="1">
    <citation type="journal article" date="2020" name="bioRxiv">
        <title>Whole genome comparisons of ergot fungi reveals the divergence and evolution of species within the genus Claviceps are the result of varying mechanisms driving genome evolution and host range expansion.</title>
        <authorList>
            <person name="Wyka S.A."/>
            <person name="Mondo S.J."/>
            <person name="Liu M."/>
            <person name="Dettman J."/>
            <person name="Nalam V."/>
            <person name="Broders K.D."/>
        </authorList>
    </citation>
    <scope>NUCLEOTIDE SEQUENCE [LARGE SCALE GENOMIC DNA]</scope>
    <source>
        <strain evidence="2 3">LM576</strain>
    </source>
</reference>
<feature type="chain" id="PRO_5040257079" description="Secreted protein" evidence="1">
    <location>
        <begin position="22"/>
        <end position="107"/>
    </location>
</feature>
<gene>
    <name evidence="2" type="ORF">E4U13_001086</name>
</gene>
<proteinExistence type="predicted"/>
<sequence>MVQITSLMVAVIVAITPVAQAGPWACHPGLDYCGSTLLHFGYDAAKLFRVADAAGLHSLDYKGSGLFTCNADGGITYKRFCLHKCLYRGRGKNDLCANWEGKPPKSE</sequence>
<evidence type="ECO:0000313" key="3">
    <source>
        <dbReference type="Proteomes" id="UP000732380"/>
    </source>
</evidence>
<evidence type="ECO:0008006" key="4">
    <source>
        <dbReference type="Google" id="ProtNLM"/>
    </source>
</evidence>